<comment type="subcellular location">
    <subcellularLocation>
        <location evidence="1 7">Cell membrane</location>
        <topology evidence="1 7">Multi-pass membrane protein</topology>
    </subcellularLocation>
</comment>
<name>A0A133YAP7_9FIRM</name>
<evidence type="ECO:0000259" key="8">
    <source>
        <dbReference type="PROSITE" id="PS50928"/>
    </source>
</evidence>
<dbReference type="OrthoDB" id="9779462at2"/>
<keyword evidence="5 7" id="KW-1133">Transmembrane helix</keyword>
<evidence type="ECO:0000256" key="1">
    <source>
        <dbReference type="ARBA" id="ARBA00004651"/>
    </source>
</evidence>
<proteinExistence type="inferred from homology"/>
<dbReference type="Proteomes" id="UP000070080">
    <property type="component" value="Unassembled WGS sequence"/>
</dbReference>
<feature type="transmembrane region" description="Helical" evidence="7">
    <location>
        <begin position="113"/>
        <end position="136"/>
    </location>
</feature>
<keyword evidence="2 7" id="KW-0813">Transport</keyword>
<sequence>MRRALNLNTNLRHKIEPYLWLAPSFVLFGLFTFYPFFITLYKSFFIVDQLGAVRKFVGIDNYLHILQDRDFIQAIVNTLYFALLTVPASKVIGLLLAILAYRKRKFSIIYETSFAIPMTIASSTAAMIFQLLYVPTLGFINGITGLNTRWLTDPKIAMFAIAFIQIWLSSGYAFVFLLSAIRNIPVSVLESAAIDGATGWKKITRIILPLISPTMFYLIIMDIPFSLMMVSLNNILTQGGPNNATMTLMLYIYNQIALVGNNTYANAATMVTFILTLIFILLGFTFEKKGVHYQ</sequence>
<dbReference type="AlphaFoldDB" id="A0A133YAP7"/>
<feature type="transmembrane region" description="Helical" evidence="7">
    <location>
        <begin position="20"/>
        <end position="41"/>
    </location>
</feature>
<evidence type="ECO:0000256" key="5">
    <source>
        <dbReference type="ARBA" id="ARBA00022989"/>
    </source>
</evidence>
<feature type="transmembrane region" description="Helical" evidence="7">
    <location>
        <begin position="79"/>
        <end position="101"/>
    </location>
</feature>
<feature type="transmembrane region" description="Helical" evidence="7">
    <location>
        <begin position="156"/>
        <end position="178"/>
    </location>
</feature>
<evidence type="ECO:0000256" key="6">
    <source>
        <dbReference type="ARBA" id="ARBA00023136"/>
    </source>
</evidence>
<keyword evidence="3" id="KW-1003">Cell membrane</keyword>
<feature type="transmembrane region" description="Helical" evidence="7">
    <location>
        <begin position="264"/>
        <end position="286"/>
    </location>
</feature>
<evidence type="ECO:0000256" key="3">
    <source>
        <dbReference type="ARBA" id="ARBA00022475"/>
    </source>
</evidence>
<keyword evidence="10" id="KW-1185">Reference proteome</keyword>
<dbReference type="EMBL" id="LSCV01000031">
    <property type="protein sequence ID" value="KXB40224.1"/>
    <property type="molecule type" value="Genomic_DNA"/>
</dbReference>
<dbReference type="Gene3D" id="1.10.3720.10">
    <property type="entry name" value="MetI-like"/>
    <property type="match status" value="1"/>
</dbReference>
<evidence type="ECO:0000313" key="9">
    <source>
        <dbReference type="EMBL" id="KXB40224.1"/>
    </source>
</evidence>
<comment type="caution">
    <text evidence="9">The sequence shown here is derived from an EMBL/GenBank/DDBJ whole genome shotgun (WGS) entry which is preliminary data.</text>
</comment>
<dbReference type="PROSITE" id="PS50928">
    <property type="entry name" value="ABC_TM1"/>
    <property type="match status" value="1"/>
</dbReference>
<reference evidence="10" key="1">
    <citation type="submission" date="2016-01" db="EMBL/GenBank/DDBJ databases">
        <authorList>
            <person name="Mitreva M."/>
            <person name="Pepin K.H."/>
            <person name="Mihindukulasuriya K.A."/>
            <person name="Fulton R."/>
            <person name="Fronick C."/>
            <person name="O'Laughlin M."/>
            <person name="Miner T."/>
            <person name="Herter B."/>
            <person name="Rosa B.A."/>
            <person name="Cordes M."/>
            <person name="Tomlinson C."/>
            <person name="Wollam A."/>
            <person name="Palsikar V.B."/>
            <person name="Mardis E.R."/>
            <person name="Wilson R.K."/>
        </authorList>
    </citation>
    <scope>NUCLEOTIDE SEQUENCE [LARGE SCALE GENOMIC DNA]</scope>
    <source>
        <strain evidence="10">KA00274</strain>
    </source>
</reference>
<gene>
    <name evidence="9" type="ORF">HMPREF1872_01036</name>
</gene>
<evidence type="ECO:0000313" key="10">
    <source>
        <dbReference type="Proteomes" id="UP000070080"/>
    </source>
</evidence>
<dbReference type="Pfam" id="PF00528">
    <property type="entry name" value="BPD_transp_1"/>
    <property type="match status" value="1"/>
</dbReference>
<dbReference type="InterPro" id="IPR051393">
    <property type="entry name" value="ABC_transporter_permease"/>
</dbReference>
<evidence type="ECO:0000256" key="7">
    <source>
        <dbReference type="RuleBase" id="RU363032"/>
    </source>
</evidence>
<feature type="domain" description="ABC transmembrane type-1" evidence="8">
    <location>
        <begin position="75"/>
        <end position="283"/>
    </location>
</feature>
<keyword evidence="4 7" id="KW-0812">Transmembrane</keyword>
<dbReference type="PANTHER" id="PTHR30193">
    <property type="entry name" value="ABC TRANSPORTER PERMEASE PROTEIN"/>
    <property type="match status" value="1"/>
</dbReference>
<dbReference type="GO" id="GO:0005886">
    <property type="term" value="C:plasma membrane"/>
    <property type="evidence" value="ECO:0007669"/>
    <property type="project" value="UniProtKB-SubCell"/>
</dbReference>
<organism evidence="9 10">
    <name type="scientific">Amygdalobacter nucleatus</name>
    <dbReference type="NCBI Taxonomy" id="3029274"/>
    <lineage>
        <taxon>Bacteria</taxon>
        <taxon>Bacillati</taxon>
        <taxon>Bacillota</taxon>
        <taxon>Clostridia</taxon>
        <taxon>Eubacteriales</taxon>
        <taxon>Oscillospiraceae</taxon>
        <taxon>Amygdalobacter</taxon>
    </lineage>
</organism>
<dbReference type="GO" id="GO:0055085">
    <property type="term" value="P:transmembrane transport"/>
    <property type="evidence" value="ECO:0007669"/>
    <property type="project" value="InterPro"/>
</dbReference>
<feature type="transmembrane region" description="Helical" evidence="7">
    <location>
        <begin position="215"/>
        <end position="236"/>
    </location>
</feature>
<dbReference type="CDD" id="cd06261">
    <property type="entry name" value="TM_PBP2"/>
    <property type="match status" value="1"/>
</dbReference>
<keyword evidence="6 7" id="KW-0472">Membrane</keyword>
<evidence type="ECO:0000256" key="4">
    <source>
        <dbReference type="ARBA" id="ARBA00022692"/>
    </source>
</evidence>
<dbReference type="SUPFAM" id="SSF161098">
    <property type="entry name" value="MetI-like"/>
    <property type="match status" value="1"/>
</dbReference>
<accession>A0A133YAP7</accession>
<comment type="similarity">
    <text evidence="7">Belongs to the binding-protein-dependent transport system permease family.</text>
</comment>
<protein>
    <submittedName>
        <fullName evidence="9">ABC transporter, permease protein</fullName>
    </submittedName>
</protein>
<dbReference type="InterPro" id="IPR035906">
    <property type="entry name" value="MetI-like_sf"/>
</dbReference>
<dbReference type="STRING" id="1497955.HMPREF1872_01036"/>
<dbReference type="PANTHER" id="PTHR30193:SF37">
    <property type="entry name" value="INNER MEMBRANE ABC TRANSPORTER PERMEASE PROTEIN YCJO"/>
    <property type="match status" value="1"/>
</dbReference>
<evidence type="ECO:0000256" key="2">
    <source>
        <dbReference type="ARBA" id="ARBA00022448"/>
    </source>
</evidence>
<dbReference type="InterPro" id="IPR000515">
    <property type="entry name" value="MetI-like"/>
</dbReference>